<dbReference type="PANTHER" id="PTHR45821:SF1">
    <property type="entry name" value="ATP-DEPENDENT HELICASE FAMILY PROTEIN-RELATED"/>
    <property type="match status" value="1"/>
</dbReference>
<accession>A0A9D4UVC7</accession>
<keyword evidence="12" id="KW-1185">Reference proteome</keyword>
<evidence type="ECO:0000256" key="3">
    <source>
        <dbReference type="ARBA" id="ARBA00022741"/>
    </source>
</evidence>
<dbReference type="InterPro" id="IPR014001">
    <property type="entry name" value="Helicase_ATP-bd"/>
</dbReference>
<dbReference type="PANTHER" id="PTHR45821">
    <property type="entry name" value="SNF2 DOMAIN-CONTAINING PROTEIN CLASSY 2-RELATED"/>
    <property type="match status" value="1"/>
</dbReference>
<dbReference type="GO" id="GO:0005524">
    <property type="term" value="F:ATP binding"/>
    <property type="evidence" value="ECO:0007669"/>
    <property type="project" value="UniProtKB-KW"/>
</dbReference>
<gene>
    <name evidence="11" type="ORF">GOP47_0010154</name>
</gene>
<evidence type="ECO:0000256" key="6">
    <source>
        <dbReference type="ARBA" id="ARBA00022840"/>
    </source>
</evidence>
<reference evidence="11" key="1">
    <citation type="submission" date="2021-01" db="EMBL/GenBank/DDBJ databases">
        <title>Adiantum capillus-veneris genome.</title>
        <authorList>
            <person name="Fang Y."/>
            <person name="Liao Q."/>
        </authorList>
    </citation>
    <scope>NUCLEOTIDE SEQUENCE</scope>
    <source>
        <strain evidence="11">H3</strain>
        <tissue evidence="11">Leaf</tissue>
    </source>
</reference>
<dbReference type="SMART" id="SM00490">
    <property type="entry name" value="HELICc"/>
    <property type="match status" value="1"/>
</dbReference>
<dbReference type="InterPro" id="IPR027417">
    <property type="entry name" value="P-loop_NTPase"/>
</dbReference>
<feature type="region of interest" description="Disordered" evidence="8">
    <location>
        <begin position="696"/>
        <end position="715"/>
    </location>
</feature>
<dbReference type="Proteomes" id="UP000886520">
    <property type="component" value="Chromosome 10"/>
</dbReference>
<dbReference type="InterPro" id="IPR049730">
    <property type="entry name" value="SNF2/RAD54-like_C"/>
</dbReference>
<evidence type="ECO:0000256" key="2">
    <source>
        <dbReference type="ARBA" id="ARBA00022528"/>
    </source>
</evidence>
<dbReference type="SMART" id="SM00487">
    <property type="entry name" value="DEXDc"/>
    <property type="match status" value="1"/>
</dbReference>
<keyword evidence="6" id="KW-0067">ATP-binding</keyword>
<dbReference type="PROSITE" id="PS51192">
    <property type="entry name" value="HELICASE_ATP_BIND_1"/>
    <property type="match status" value="1"/>
</dbReference>
<evidence type="ECO:0000256" key="8">
    <source>
        <dbReference type="SAM" id="MobiDB-lite"/>
    </source>
</evidence>
<dbReference type="GO" id="GO:0005634">
    <property type="term" value="C:nucleus"/>
    <property type="evidence" value="ECO:0007669"/>
    <property type="project" value="UniProtKB-SubCell"/>
</dbReference>
<evidence type="ECO:0000256" key="1">
    <source>
        <dbReference type="ARBA" id="ARBA00004123"/>
    </source>
</evidence>
<sequence length="1029" mass="116583">MRKRLRDEINLKDNLGGAGKQRRKLKMSEKLAQELEFFEKTLNDAQSCYEELKARKLRPESNCCTGFVNFQPLPPIPVDLTSSPKQNHLPIPMLPDAIGSPLSSPIEHVPIPIEHAPIPIEHVPIPEYKSGIIMDDVGNLAVKGGFEMQYKPSPQLPCPGVALAQASQVFASFLQRLTQHGVVLQFPTTPAFVKEKLRGGRNEVTPEMGPMRSKEAASADLSSLKLSREVVAEGPKELEQEKPSFAKFTRDEVVFVEATELGLENSSSLGLHHVQVAEESSELGLRQEKVADESNKVEPENAPPLNFSRDIEELKEVEADKRQWEEFLVPGRGEKAVSESDIEDDDGLKNLWDAMELSLACTNETKNSRVEADNSHNDGCTHDFYKRDDMGLVCSKCGLIGQDAEYIFNYVWGEKSSRRHTGKELAVAKLPRAPAVEQCSDESESLCVHKPTIKPLALHPQYKDKLRTHQEEGLRFLERNLVQDEPSGCILAHAPGTGKSFTVIAFLQSFQTAFPDEKPLIVAPKGMLSVWVREFHKWKVDDIVIFNLQEAKSVEGEDYSNTDALGHQLKRHRQLQMLRQWKAEKSVLMVGYSAFSTLTGDKDAAAFPEIRKLLVDAPGILILDEGHFPRNKKAQITQSLSLVRTKRRVLLSGTLFQNNFDELYNLYHLVKPEFMSSNVSCTKRLLENFLKAKSFSAKGGSTPSKSPRKRSGREAVESDIFKDLGETIRSGEEEDKRQAISQLRQLSEPFVHWYKGQILADLPGLIDLTLYLKLTDKQQELLSSLARKTEKQLDFFTKFMRVCIHPVLLKVDNDAAHCSGIQWNDDEEDPRASSKIMFILDLLQLAVPMKEKVVLFSKYLDPFDLLERVLKKTWGWHLNKEILRIEGRTSLEERESTIDRFNEDSKAKILFASIKTCGEGVSLIGASRIVLLDVQWNPMVSRQAISRAFRIGQRKKVFVYRLVGEGTKEEDAHLRACEKEWLAKQIFEGCNDGDYGLYCHEVAPQEVDLYFEKPHLRENVVRCFRYRFV</sequence>
<keyword evidence="3" id="KW-0547">Nucleotide-binding</keyword>
<dbReference type="Gene3D" id="3.40.50.300">
    <property type="entry name" value="P-loop containing nucleotide triphosphate hydrolases"/>
    <property type="match status" value="1"/>
</dbReference>
<dbReference type="GO" id="GO:0016787">
    <property type="term" value="F:hydrolase activity"/>
    <property type="evidence" value="ECO:0007669"/>
    <property type="project" value="UniProtKB-KW"/>
</dbReference>
<protein>
    <submittedName>
        <fullName evidence="11">Uncharacterized protein</fullName>
    </submittedName>
</protein>
<evidence type="ECO:0000259" key="9">
    <source>
        <dbReference type="PROSITE" id="PS51192"/>
    </source>
</evidence>
<dbReference type="GO" id="GO:0004386">
    <property type="term" value="F:helicase activity"/>
    <property type="evidence" value="ECO:0007669"/>
    <property type="project" value="UniProtKB-KW"/>
</dbReference>
<dbReference type="CDD" id="cd18793">
    <property type="entry name" value="SF2_C_SNF"/>
    <property type="match status" value="1"/>
</dbReference>
<evidence type="ECO:0000313" key="11">
    <source>
        <dbReference type="EMBL" id="KAI5074193.1"/>
    </source>
</evidence>
<keyword evidence="2" id="KW-0934">Plastid</keyword>
<comment type="caution">
    <text evidence="11">The sequence shown here is derived from an EMBL/GenBank/DDBJ whole genome shotgun (WGS) entry which is preliminary data.</text>
</comment>
<feature type="domain" description="Helicase ATP-binding" evidence="9">
    <location>
        <begin position="480"/>
        <end position="673"/>
    </location>
</feature>
<dbReference type="Pfam" id="PF00176">
    <property type="entry name" value="SNF2-rel_dom"/>
    <property type="match status" value="1"/>
</dbReference>
<evidence type="ECO:0000256" key="5">
    <source>
        <dbReference type="ARBA" id="ARBA00022806"/>
    </source>
</evidence>
<evidence type="ECO:0000259" key="10">
    <source>
        <dbReference type="PROSITE" id="PS51194"/>
    </source>
</evidence>
<comment type="subcellular location">
    <subcellularLocation>
        <location evidence="1">Nucleus</location>
    </subcellularLocation>
</comment>
<evidence type="ECO:0000256" key="4">
    <source>
        <dbReference type="ARBA" id="ARBA00022801"/>
    </source>
</evidence>
<dbReference type="GO" id="GO:0080188">
    <property type="term" value="P:gene silencing by siRNA-directed DNA methylation"/>
    <property type="evidence" value="ECO:0007669"/>
    <property type="project" value="InterPro"/>
</dbReference>
<dbReference type="AlphaFoldDB" id="A0A9D4UVC7"/>
<dbReference type="Pfam" id="PF00271">
    <property type="entry name" value="Helicase_C"/>
    <property type="match status" value="1"/>
</dbReference>
<dbReference type="Gene3D" id="3.40.50.10810">
    <property type="entry name" value="Tandem AAA-ATPase domain"/>
    <property type="match status" value="1"/>
</dbReference>
<keyword evidence="5" id="KW-0347">Helicase</keyword>
<feature type="domain" description="Helicase C-terminal" evidence="10">
    <location>
        <begin position="841"/>
        <end position="998"/>
    </location>
</feature>
<keyword evidence="7" id="KW-0539">Nucleus</keyword>
<keyword evidence="2" id="KW-0150">Chloroplast</keyword>
<dbReference type="EMBL" id="JABFUD020000010">
    <property type="protein sequence ID" value="KAI5074193.1"/>
    <property type="molecule type" value="Genomic_DNA"/>
</dbReference>
<dbReference type="OrthoDB" id="9900844at2759"/>
<evidence type="ECO:0000313" key="12">
    <source>
        <dbReference type="Proteomes" id="UP000886520"/>
    </source>
</evidence>
<proteinExistence type="predicted"/>
<name>A0A9D4UVC7_ADICA</name>
<dbReference type="InterPro" id="IPR038718">
    <property type="entry name" value="SNF2-like_sf"/>
</dbReference>
<keyword evidence="4" id="KW-0378">Hydrolase</keyword>
<dbReference type="InterPro" id="IPR001650">
    <property type="entry name" value="Helicase_C-like"/>
</dbReference>
<evidence type="ECO:0000256" key="7">
    <source>
        <dbReference type="ARBA" id="ARBA00023242"/>
    </source>
</evidence>
<dbReference type="PROSITE" id="PS51194">
    <property type="entry name" value="HELICASE_CTER"/>
    <property type="match status" value="1"/>
</dbReference>
<dbReference type="SUPFAM" id="SSF52540">
    <property type="entry name" value="P-loop containing nucleoside triphosphate hydrolases"/>
    <property type="match status" value="2"/>
</dbReference>
<dbReference type="InterPro" id="IPR000330">
    <property type="entry name" value="SNF2_N"/>
</dbReference>
<dbReference type="InterPro" id="IPR044567">
    <property type="entry name" value="CLSY/DRD1"/>
</dbReference>
<organism evidence="11 12">
    <name type="scientific">Adiantum capillus-veneris</name>
    <name type="common">Maidenhair fern</name>
    <dbReference type="NCBI Taxonomy" id="13818"/>
    <lineage>
        <taxon>Eukaryota</taxon>
        <taxon>Viridiplantae</taxon>
        <taxon>Streptophyta</taxon>
        <taxon>Embryophyta</taxon>
        <taxon>Tracheophyta</taxon>
        <taxon>Polypodiopsida</taxon>
        <taxon>Polypodiidae</taxon>
        <taxon>Polypodiales</taxon>
        <taxon>Pteridineae</taxon>
        <taxon>Pteridaceae</taxon>
        <taxon>Vittarioideae</taxon>
        <taxon>Adiantum</taxon>
    </lineage>
</organism>